<protein>
    <submittedName>
        <fullName evidence="2">Uncharacterized protein</fullName>
    </submittedName>
</protein>
<proteinExistence type="predicted"/>
<comment type="caution">
    <text evidence="2">The sequence shown here is derived from an EMBL/GenBank/DDBJ whole genome shotgun (WGS) entry which is preliminary data.</text>
</comment>
<dbReference type="EMBL" id="LAZR01001731">
    <property type="protein sequence ID" value="KKN40012.1"/>
    <property type="molecule type" value="Genomic_DNA"/>
</dbReference>
<keyword evidence="1" id="KW-0812">Transmembrane</keyword>
<feature type="transmembrane region" description="Helical" evidence="1">
    <location>
        <begin position="37"/>
        <end position="58"/>
    </location>
</feature>
<keyword evidence="1" id="KW-1133">Transmembrane helix</keyword>
<evidence type="ECO:0000313" key="2">
    <source>
        <dbReference type="EMBL" id="KKN40012.1"/>
    </source>
</evidence>
<accession>A0A0F9QSM7</accession>
<sequence length="77" mass="9091">MEKENTIVIVAILYAFLGIGTLIFADWSTIYFQTSSPFNIAVVFLIVLAYNIFLVFSFRRCWNMTFNRQKLKEVQER</sequence>
<keyword evidence="1" id="KW-0472">Membrane</keyword>
<feature type="transmembrane region" description="Helical" evidence="1">
    <location>
        <begin position="7"/>
        <end position="25"/>
    </location>
</feature>
<dbReference type="AlphaFoldDB" id="A0A0F9QSM7"/>
<reference evidence="2" key="1">
    <citation type="journal article" date="2015" name="Nature">
        <title>Complex archaea that bridge the gap between prokaryotes and eukaryotes.</title>
        <authorList>
            <person name="Spang A."/>
            <person name="Saw J.H."/>
            <person name="Jorgensen S.L."/>
            <person name="Zaremba-Niedzwiedzka K."/>
            <person name="Martijn J."/>
            <person name="Lind A.E."/>
            <person name="van Eijk R."/>
            <person name="Schleper C."/>
            <person name="Guy L."/>
            <person name="Ettema T.J."/>
        </authorList>
    </citation>
    <scope>NUCLEOTIDE SEQUENCE</scope>
</reference>
<name>A0A0F9QSM7_9ZZZZ</name>
<gene>
    <name evidence="2" type="ORF">LCGC14_0737830</name>
</gene>
<organism evidence="2">
    <name type="scientific">marine sediment metagenome</name>
    <dbReference type="NCBI Taxonomy" id="412755"/>
    <lineage>
        <taxon>unclassified sequences</taxon>
        <taxon>metagenomes</taxon>
        <taxon>ecological metagenomes</taxon>
    </lineage>
</organism>
<evidence type="ECO:0000256" key="1">
    <source>
        <dbReference type="SAM" id="Phobius"/>
    </source>
</evidence>